<feature type="signal peptide" evidence="2">
    <location>
        <begin position="1"/>
        <end position="17"/>
    </location>
</feature>
<feature type="compositionally biased region" description="Polar residues" evidence="1">
    <location>
        <begin position="108"/>
        <end position="120"/>
    </location>
</feature>
<gene>
    <name evidence="4" type="ORF">K489DRAFT_380738</name>
</gene>
<feature type="chain" id="PRO_5026958172" evidence="2">
    <location>
        <begin position="18"/>
        <end position="298"/>
    </location>
</feature>
<organism evidence="4">
    <name type="scientific">Dissoconium aciculare CBS 342.82</name>
    <dbReference type="NCBI Taxonomy" id="1314786"/>
    <lineage>
        <taxon>Eukaryota</taxon>
        <taxon>Fungi</taxon>
        <taxon>Dikarya</taxon>
        <taxon>Ascomycota</taxon>
        <taxon>Pezizomycotina</taxon>
        <taxon>Dothideomycetes</taxon>
        <taxon>Dothideomycetidae</taxon>
        <taxon>Mycosphaerellales</taxon>
        <taxon>Dissoconiaceae</taxon>
        <taxon>Dissoconium</taxon>
    </lineage>
</organism>
<sequence>MLAILCTAAYAFAVGHAATTGLTTKPGDTTSSACGVRDASSTIVASSLQPFCTTYLGYNSATRTTYQSMAVATSTSTFIITTTQITLQTTTRTLNGTKNADATVPGGPNQNKRGVATSSTEDIPPALTQCDTSIISSACSIAAPPPKSTPVTTIFISYTSTATKTTTATVSATSTVTISVLPPFAKTCTKPSSCGKVNLCNDSRGFRGACVCYKTVEDINICSNNVSCGQACDVSTDCGDGYFCVRDTCCGETGKVCMAVGSVQYCDNARTPFNMFRRAQSKDGTLALGEDPLFFDLE</sequence>
<proteinExistence type="predicted"/>
<dbReference type="RefSeq" id="XP_033459026.1">
    <property type="nucleotide sequence ID" value="XM_033604945.1"/>
</dbReference>
<keyword evidence="2" id="KW-0732">Signal</keyword>
<reference evidence="4" key="3">
    <citation type="submission" date="2025-08" db="UniProtKB">
        <authorList>
            <consortium name="RefSeq"/>
        </authorList>
    </citation>
    <scope>IDENTIFICATION</scope>
    <source>
        <strain evidence="4">CBS 342.82</strain>
    </source>
</reference>
<evidence type="ECO:0000313" key="3">
    <source>
        <dbReference type="Proteomes" id="UP000504637"/>
    </source>
</evidence>
<accession>A0A6J3M1U6</accession>
<dbReference type="Proteomes" id="UP000504637">
    <property type="component" value="Unplaced"/>
</dbReference>
<dbReference type="GeneID" id="54362745"/>
<reference evidence="4" key="1">
    <citation type="submission" date="2020-01" db="EMBL/GenBank/DDBJ databases">
        <authorList>
            <consortium name="DOE Joint Genome Institute"/>
            <person name="Haridas S."/>
            <person name="Albert R."/>
            <person name="Binder M."/>
            <person name="Bloem J."/>
            <person name="Labutti K."/>
            <person name="Salamov A."/>
            <person name="Andreopoulos B."/>
            <person name="Baker S.E."/>
            <person name="Barry K."/>
            <person name="Bills G."/>
            <person name="Bluhm B.H."/>
            <person name="Cannon C."/>
            <person name="Castanera R."/>
            <person name="Culley D.E."/>
            <person name="Daum C."/>
            <person name="Ezra D."/>
            <person name="Gonzalez J.B."/>
            <person name="Henrissat B."/>
            <person name="Kuo A."/>
            <person name="Liang C."/>
            <person name="Lipzen A."/>
            <person name="Lutzoni F."/>
            <person name="Magnuson J."/>
            <person name="Mondo S."/>
            <person name="Nolan M."/>
            <person name="Ohm R."/>
            <person name="Pangilinan J."/>
            <person name="Park H.-J."/>
            <person name="Ramirez L."/>
            <person name="Alfaro M."/>
            <person name="Sun H."/>
            <person name="Tritt A."/>
            <person name="Yoshinaga Y."/>
            <person name="Zwiers L.-H."/>
            <person name="Turgeon B.G."/>
            <person name="Goodwin S.B."/>
            <person name="Spatafora J.W."/>
            <person name="Crous P.W."/>
            <person name="Grigoriev I.V."/>
        </authorList>
    </citation>
    <scope>NUCLEOTIDE SEQUENCE</scope>
    <source>
        <strain evidence="4">CBS 342.82</strain>
    </source>
</reference>
<feature type="region of interest" description="Disordered" evidence="1">
    <location>
        <begin position="96"/>
        <end position="120"/>
    </location>
</feature>
<evidence type="ECO:0000256" key="1">
    <source>
        <dbReference type="SAM" id="MobiDB-lite"/>
    </source>
</evidence>
<evidence type="ECO:0000313" key="4">
    <source>
        <dbReference type="RefSeq" id="XP_033459026.1"/>
    </source>
</evidence>
<name>A0A6J3M1U6_9PEZI</name>
<dbReference type="AlphaFoldDB" id="A0A6J3M1U6"/>
<reference evidence="4" key="2">
    <citation type="submission" date="2020-04" db="EMBL/GenBank/DDBJ databases">
        <authorList>
            <consortium name="NCBI Genome Project"/>
        </authorList>
    </citation>
    <scope>NUCLEOTIDE SEQUENCE</scope>
    <source>
        <strain evidence="4">CBS 342.82</strain>
    </source>
</reference>
<evidence type="ECO:0000256" key="2">
    <source>
        <dbReference type="SAM" id="SignalP"/>
    </source>
</evidence>
<protein>
    <submittedName>
        <fullName evidence="4">Uncharacterized protein</fullName>
    </submittedName>
</protein>
<keyword evidence="3" id="KW-1185">Reference proteome</keyword>